<dbReference type="Proteomes" id="UP000005239">
    <property type="component" value="Unassembled WGS sequence"/>
</dbReference>
<dbReference type="InterPro" id="IPR036812">
    <property type="entry name" value="NAD(P)_OxRdtase_dom_sf"/>
</dbReference>
<dbReference type="PROSITE" id="PS50157">
    <property type="entry name" value="ZINC_FINGER_C2H2_2"/>
    <property type="match status" value="3"/>
</dbReference>
<dbReference type="Pfam" id="PF00096">
    <property type="entry name" value="zf-C2H2"/>
    <property type="match status" value="1"/>
</dbReference>
<dbReference type="Pfam" id="PF00248">
    <property type="entry name" value="Aldo_ket_red"/>
    <property type="match status" value="1"/>
</dbReference>
<feature type="region of interest" description="Disordered" evidence="1">
    <location>
        <begin position="509"/>
        <end position="531"/>
    </location>
</feature>
<dbReference type="Gene3D" id="3.30.160.60">
    <property type="entry name" value="Classic Zinc Finger"/>
    <property type="match status" value="2"/>
</dbReference>
<sequence length="660" mass="75070">MPTYPTHKFSNGVEMPVIGLGTWQSTDDEVRRAVDVAITQEHYPLIDTAELYGNEEKIGDVLHKVFTDGTRKRENIFITTKLWPNNLHPARSEAAARECLKRLQLDRVDLLLAHMPIVNDAENNEQDKSVSVEDVWKGLERIYHLGLARAIGVSNFSVEQIERIMSVAKVPIHNAQNELHLHWPQPELAAVCKKHGISLTSYGSLGSPGRVNFGMMEWASAPSALEDATVKKLAAKYGKSPAQVLLRYVIDRGIAVIPKSVSPSRLRENIDVFDFALTKDEIAVLDSVKHRQRLFVFDFFQHMHGRPPRGSVQERAKVMAIRRPSSVSVDNFRIMSDTQWRRVVEIESYKQKTFNLSRTDRIGRVITKTFDLIQTIVRDGPHSETFIYDVESLKTEQANAMKWDPNHSDLFRSILYDLSSSVGSMIESIQVDNLPENYFQGTFTDKTVESNEEDASTYQIFMSDTVKVEPAEFHDDRPFTKVDMKPICPQNSVEEDVIMDRTDVVNTDINTKDDSTAHNAPEIRQSMRKRPRSVIIPKVDYEEEDNEENTDKDPVTPCTPTTPGAGNFNCNHCERWFNSSLGLKRHMLIHEGTRCSDCGKRLKTRDNLQRHYTDFHPGKPVKAANELPFAFASLKCTQCEHTASDYSNLIIHARKHSGKH</sequence>
<dbReference type="SMART" id="SM00355">
    <property type="entry name" value="ZnF_C2H2"/>
    <property type="match status" value="3"/>
</dbReference>
<protein>
    <submittedName>
        <fullName evidence="2">Zinc finger protein</fullName>
    </submittedName>
</protein>
<dbReference type="GO" id="GO:0005829">
    <property type="term" value="C:cytosol"/>
    <property type="evidence" value="ECO:0000318"/>
    <property type="project" value="GO_Central"/>
</dbReference>
<dbReference type="InterPro" id="IPR036236">
    <property type="entry name" value="Znf_C2H2_sf"/>
</dbReference>
<dbReference type="AlphaFoldDB" id="A0A2A6C7Q5"/>
<dbReference type="InterPro" id="IPR018170">
    <property type="entry name" value="Aldo/ket_reductase_CS"/>
</dbReference>
<dbReference type="Gene3D" id="3.20.20.100">
    <property type="entry name" value="NADP-dependent oxidoreductase domain"/>
    <property type="match status" value="1"/>
</dbReference>
<evidence type="ECO:0000256" key="1">
    <source>
        <dbReference type="SAM" id="MobiDB-lite"/>
    </source>
</evidence>
<dbReference type="InterPro" id="IPR013087">
    <property type="entry name" value="Znf_C2H2_type"/>
</dbReference>
<reference evidence="2" key="2">
    <citation type="submission" date="2022-06" db="UniProtKB">
        <authorList>
            <consortium name="EnsemblMetazoa"/>
        </authorList>
    </citation>
    <scope>IDENTIFICATION</scope>
    <source>
        <strain evidence="2">PS312</strain>
    </source>
</reference>
<accession>A0A2A6C7Q5</accession>
<accession>A0A8R1UMR1</accession>
<dbReference type="PROSITE" id="PS00028">
    <property type="entry name" value="ZINC_FINGER_C2H2_1"/>
    <property type="match status" value="2"/>
</dbReference>
<dbReference type="PROSITE" id="PS00062">
    <property type="entry name" value="ALDOKETO_REDUCTASE_2"/>
    <property type="match status" value="1"/>
</dbReference>
<organism evidence="2 3">
    <name type="scientific">Pristionchus pacificus</name>
    <name type="common">Parasitic nematode worm</name>
    <dbReference type="NCBI Taxonomy" id="54126"/>
    <lineage>
        <taxon>Eukaryota</taxon>
        <taxon>Metazoa</taxon>
        <taxon>Ecdysozoa</taxon>
        <taxon>Nematoda</taxon>
        <taxon>Chromadorea</taxon>
        <taxon>Rhabditida</taxon>
        <taxon>Rhabditina</taxon>
        <taxon>Diplogasteromorpha</taxon>
        <taxon>Diplogasteroidea</taxon>
        <taxon>Neodiplogasteridae</taxon>
        <taxon>Pristionchus</taxon>
    </lineage>
</organism>
<evidence type="ECO:0000313" key="3">
    <source>
        <dbReference type="Proteomes" id="UP000005239"/>
    </source>
</evidence>
<dbReference type="GO" id="GO:0004032">
    <property type="term" value="F:aldose reductase (NADPH) activity"/>
    <property type="evidence" value="ECO:0000318"/>
    <property type="project" value="GO_Central"/>
</dbReference>
<name>A0A2A6C7Q5_PRIPA</name>
<dbReference type="PRINTS" id="PR00069">
    <property type="entry name" value="ALDKETRDTASE"/>
</dbReference>
<dbReference type="PROSITE" id="PS00063">
    <property type="entry name" value="ALDOKETO_REDUCTASE_3"/>
    <property type="match status" value="1"/>
</dbReference>
<dbReference type="FunFam" id="3.20.20.100:FF:000029">
    <property type="entry name" value="Aldo-keto reductase"/>
    <property type="match status" value="1"/>
</dbReference>
<dbReference type="InterPro" id="IPR023210">
    <property type="entry name" value="NADP_OxRdtase_dom"/>
</dbReference>
<dbReference type="InterPro" id="IPR020471">
    <property type="entry name" value="AKR"/>
</dbReference>
<dbReference type="EnsemblMetazoa" id="PPA34671.1">
    <property type="protein sequence ID" value="PPA34671.1"/>
    <property type="gene ID" value="WBGene00273040"/>
</dbReference>
<dbReference type="Pfam" id="PF13894">
    <property type="entry name" value="zf-C2H2_4"/>
    <property type="match status" value="1"/>
</dbReference>
<dbReference type="PANTHER" id="PTHR11732">
    <property type="entry name" value="ALDO/KETO REDUCTASE"/>
    <property type="match status" value="1"/>
</dbReference>
<proteinExistence type="predicted"/>
<gene>
    <name evidence="2" type="primary">WBGene00273040</name>
</gene>
<dbReference type="SUPFAM" id="SSF51430">
    <property type="entry name" value="NAD(P)-linked oxidoreductase"/>
    <property type="match status" value="1"/>
</dbReference>
<keyword evidence="3" id="KW-1185">Reference proteome</keyword>
<reference evidence="3" key="1">
    <citation type="journal article" date="2008" name="Nat. Genet.">
        <title>The Pristionchus pacificus genome provides a unique perspective on nematode lifestyle and parasitism.</title>
        <authorList>
            <person name="Dieterich C."/>
            <person name="Clifton S.W."/>
            <person name="Schuster L.N."/>
            <person name="Chinwalla A."/>
            <person name="Delehaunty K."/>
            <person name="Dinkelacker I."/>
            <person name="Fulton L."/>
            <person name="Fulton R."/>
            <person name="Godfrey J."/>
            <person name="Minx P."/>
            <person name="Mitreva M."/>
            <person name="Roeseler W."/>
            <person name="Tian H."/>
            <person name="Witte H."/>
            <person name="Yang S.P."/>
            <person name="Wilson R.K."/>
            <person name="Sommer R.J."/>
        </authorList>
    </citation>
    <scope>NUCLEOTIDE SEQUENCE [LARGE SCALE GENOMIC DNA]</scope>
    <source>
        <strain evidence="3">PS312</strain>
    </source>
</reference>
<evidence type="ECO:0000313" key="2">
    <source>
        <dbReference type="EnsemblMetazoa" id="PPA34671.1"/>
    </source>
</evidence>
<dbReference type="SUPFAM" id="SSF57667">
    <property type="entry name" value="beta-beta-alpha zinc fingers"/>
    <property type="match status" value="1"/>
</dbReference>